<dbReference type="Proteomes" id="UP001500058">
    <property type="component" value="Unassembled WGS sequence"/>
</dbReference>
<evidence type="ECO:0000313" key="9">
    <source>
        <dbReference type="Proteomes" id="UP001500058"/>
    </source>
</evidence>
<dbReference type="InterPro" id="IPR004107">
    <property type="entry name" value="Integrase_SAM-like_N"/>
</dbReference>
<proteinExistence type="predicted"/>
<keyword evidence="9" id="KW-1185">Reference proteome</keyword>
<dbReference type="PANTHER" id="PTHR30349:SF91">
    <property type="entry name" value="INTA PROTEIN"/>
    <property type="match status" value="1"/>
</dbReference>
<dbReference type="Pfam" id="PF00589">
    <property type="entry name" value="Phage_integrase"/>
    <property type="match status" value="1"/>
</dbReference>
<dbReference type="PROSITE" id="PS51900">
    <property type="entry name" value="CB"/>
    <property type="match status" value="1"/>
</dbReference>
<dbReference type="PANTHER" id="PTHR30349">
    <property type="entry name" value="PHAGE INTEGRASE-RELATED"/>
    <property type="match status" value="1"/>
</dbReference>
<organism evidence="8 9">
    <name type="scientific">Streptomyces glaucosporus</name>
    <dbReference type="NCBI Taxonomy" id="284044"/>
    <lineage>
        <taxon>Bacteria</taxon>
        <taxon>Bacillati</taxon>
        <taxon>Actinomycetota</taxon>
        <taxon>Actinomycetes</taxon>
        <taxon>Kitasatosporales</taxon>
        <taxon>Streptomycetaceae</taxon>
        <taxon>Streptomyces</taxon>
    </lineage>
</organism>
<accession>A0ABP5VRW7</accession>
<reference evidence="9" key="1">
    <citation type="journal article" date="2019" name="Int. J. Syst. Evol. Microbiol.">
        <title>The Global Catalogue of Microorganisms (GCM) 10K type strain sequencing project: providing services to taxonomists for standard genome sequencing and annotation.</title>
        <authorList>
            <consortium name="The Broad Institute Genomics Platform"/>
            <consortium name="The Broad Institute Genome Sequencing Center for Infectious Disease"/>
            <person name="Wu L."/>
            <person name="Ma J."/>
        </authorList>
    </citation>
    <scope>NUCLEOTIDE SEQUENCE [LARGE SCALE GENOMIC DNA]</scope>
    <source>
        <strain evidence="9">JCM 6921</strain>
    </source>
</reference>
<feature type="domain" description="Core-binding (CB)" evidence="7">
    <location>
        <begin position="81"/>
        <end position="164"/>
    </location>
</feature>
<evidence type="ECO:0000259" key="6">
    <source>
        <dbReference type="PROSITE" id="PS51898"/>
    </source>
</evidence>
<dbReference type="InterPro" id="IPR013762">
    <property type="entry name" value="Integrase-like_cat_sf"/>
</dbReference>
<evidence type="ECO:0000256" key="2">
    <source>
        <dbReference type="ARBA" id="ARBA00023125"/>
    </source>
</evidence>
<evidence type="ECO:0000256" key="3">
    <source>
        <dbReference type="ARBA" id="ARBA00023172"/>
    </source>
</evidence>
<dbReference type="SUPFAM" id="SSF56349">
    <property type="entry name" value="DNA breaking-rejoining enzymes"/>
    <property type="match status" value="1"/>
</dbReference>
<dbReference type="CDD" id="cd01189">
    <property type="entry name" value="INT_ICEBs1_C_like"/>
    <property type="match status" value="1"/>
</dbReference>
<gene>
    <name evidence="8" type="ORF">GCM10010420_39250</name>
</gene>
<feature type="compositionally biased region" description="Polar residues" evidence="5">
    <location>
        <begin position="446"/>
        <end position="458"/>
    </location>
</feature>
<keyword evidence="1" id="KW-0229">DNA integration</keyword>
<dbReference type="InterPro" id="IPR044068">
    <property type="entry name" value="CB"/>
</dbReference>
<dbReference type="Gene3D" id="1.10.150.130">
    <property type="match status" value="1"/>
</dbReference>
<protein>
    <submittedName>
        <fullName evidence="8">Tyrosine-type recombinase/integrase</fullName>
    </submittedName>
</protein>
<dbReference type="PROSITE" id="PS51898">
    <property type="entry name" value="TYR_RECOMBINASE"/>
    <property type="match status" value="1"/>
</dbReference>
<name>A0ABP5VRW7_9ACTN</name>
<dbReference type="Pfam" id="PF14659">
    <property type="entry name" value="Phage_int_SAM_3"/>
    <property type="match status" value="1"/>
</dbReference>
<evidence type="ECO:0000256" key="5">
    <source>
        <dbReference type="SAM" id="MobiDB-lite"/>
    </source>
</evidence>
<keyword evidence="3" id="KW-0233">DNA recombination</keyword>
<feature type="region of interest" description="Disordered" evidence="5">
    <location>
        <begin position="405"/>
        <end position="469"/>
    </location>
</feature>
<dbReference type="InterPro" id="IPR011010">
    <property type="entry name" value="DNA_brk_join_enz"/>
</dbReference>
<evidence type="ECO:0000256" key="1">
    <source>
        <dbReference type="ARBA" id="ARBA00022908"/>
    </source>
</evidence>
<dbReference type="EMBL" id="BAAATJ010000019">
    <property type="protein sequence ID" value="GAA2407321.1"/>
    <property type="molecule type" value="Genomic_DNA"/>
</dbReference>
<dbReference type="InterPro" id="IPR028259">
    <property type="entry name" value="AP2-like_int_N"/>
</dbReference>
<dbReference type="Pfam" id="PF14657">
    <property type="entry name" value="Arm-DNA-bind_4"/>
    <property type="match status" value="1"/>
</dbReference>
<sequence>MKGSVYKRCKCPVTYDAKGNRRNCRKDHGAWYYVADAGRDETGKRRQVRKGGFRTAAEAEAALTELLARVGEGTYTHDDGQTVAQWLATWLETKERAGLRPSTLRAYRHHIEDYLVPQLGRLRLRDLRPSHVDQLLTALDNGERKAATIRRVHATLRSALSTAVRRRLVTFNAAKDVELPKAQRPKVKPWEPAELGAFLDHIGTHRLGALFEVIAGTGMRRGEAIGLRWEDVDLARRVIVVRQQIVQESGRKKNKLAPAPCQYCEAGHLGMSFGKPKTASGEDRVIDLDEGTVGALLAHRMRQDAEREQWGEAYKDHGLVFAREDGSPLRPDDVTKLFGALVDEAGLRRVRLHDLRHGQASLMLAAGVDLAIVSKRLGHSSISITSDTYSHLLAGVGRDAAERASALVPRSRKTAPAAPAEDVCDHSVTTPPTDSADEAAPETTEPPLTQVNEGSNPEGSGRPCGTRTHNQWIKSPLLCQLS</sequence>
<evidence type="ECO:0000313" key="8">
    <source>
        <dbReference type="EMBL" id="GAA2407321.1"/>
    </source>
</evidence>
<comment type="caution">
    <text evidence="8">The sequence shown here is derived from an EMBL/GenBank/DDBJ whole genome shotgun (WGS) entry which is preliminary data.</text>
</comment>
<feature type="domain" description="Tyr recombinase" evidence="6">
    <location>
        <begin position="185"/>
        <end position="402"/>
    </location>
</feature>
<dbReference type="Gene3D" id="1.10.443.10">
    <property type="entry name" value="Intergrase catalytic core"/>
    <property type="match status" value="1"/>
</dbReference>
<evidence type="ECO:0000256" key="4">
    <source>
        <dbReference type="PROSITE-ProRule" id="PRU01248"/>
    </source>
</evidence>
<dbReference type="InterPro" id="IPR050090">
    <property type="entry name" value="Tyrosine_recombinase_XerCD"/>
</dbReference>
<keyword evidence="2 4" id="KW-0238">DNA-binding</keyword>
<dbReference type="InterPro" id="IPR010998">
    <property type="entry name" value="Integrase_recombinase_N"/>
</dbReference>
<dbReference type="InterPro" id="IPR002104">
    <property type="entry name" value="Integrase_catalytic"/>
</dbReference>
<evidence type="ECO:0000259" key="7">
    <source>
        <dbReference type="PROSITE" id="PS51900"/>
    </source>
</evidence>